<organism evidence="1 2">
    <name type="scientific">Strongyloides papillosus</name>
    <name type="common">Intestinal threadworm</name>
    <dbReference type="NCBI Taxonomy" id="174720"/>
    <lineage>
        <taxon>Eukaryota</taxon>
        <taxon>Metazoa</taxon>
        <taxon>Ecdysozoa</taxon>
        <taxon>Nematoda</taxon>
        <taxon>Chromadorea</taxon>
        <taxon>Rhabditida</taxon>
        <taxon>Tylenchina</taxon>
        <taxon>Panagrolaimomorpha</taxon>
        <taxon>Strongyloidoidea</taxon>
        <taxon>Strongyloididae</taxon>
        <taxon>Strongyloides</taxon>
    </lineage>
</organism>
<proteinExistence type="predicted"/>
<dbReference type="Proteomes" id="UP000046392">
    <property type="component" value="Unplaced"/>
</dbReference>
<dbReference type="AlphaFoldDB" id="A0A0N5BHF1"/>
<name>A0A0N5BHF1_STREA</name>
<evidence type="ECO:0000313" key="2">
    <source>
        <dbReference type="WBParaSite" id="SPAL_0000539300.1"/>
    </source>
</evidence>
<protein>
    <submittedName>
        <fullName evidence="2">Uncharacterized protein</fullName>
    </submittedName>
</protein>
<evidence type="ECO:0000313" key="1">
    <source>
        <dbReference type="Proteomes" id="UP000046392"/>
    </source>
</evidence>
<reference evidence="2" key="1">
    <citation type="submission" date="2017-02" db="UniProtKB">
        <authorList>
            <consortium name="WormBaseParasite"/>
        </authorList>
    </citation>
    <scope>IDENTIFICATION</scope>
</reference>
<keyword evidence="1" id="KW-1185">Reference proteome</keyword>
<dbReference type="WBParaSite" id="SPAL_0000539300.1">
    <property type="protein sequence ID" value="SPAL_0000539300.1"/>
    <property type="gene ID" value="SPAL_0000539300"/>
</dbReference>
<accession>A0A0N5BHF1</accession>
<sequence>MILEKEVTLLCDAEIIAFLNRRFLLTQNFIETILKYQNERENNTSLMNSYFVIKNELMSIIDRKERDDKKFSECLYK</sequence>